<evidence type="ECO:0000313" key="5">
    <source>
        <dbReference type="EMBL" id="MBM7473114.1"/>
    </source>
</evidence>
<proteinExistence type="predicted"/>
<dbReference type="EMBL" id="JAFBBU010000001">
    <property type="protein sequence ID" value="MBM7473114.1"/>
    <property type="molecule type" value="Genomic_DNA"/>
</dbReference>
<dbReference type="Gene3D" id="3.30.360.10">
    <property type="entry name" value="Dihydrodipicolinate Reductase, domain 2"/>
    <property type="match status" value="1"/>
</dbReference>
<sequence>MTESQQSSGPVRIGVIGAGSVSDMYLSSLSAYPDVDVQIVTDRHPDRAAAQAGKYGIARHGVPEEALDDPDIEVILNLTPPAAHTAVSLAAISRSKHVYSEKPLSADVDGGRAILAAAAANSVVIGSAPDITLGSEFQSALRLVADGGIGDIVFARCEAVLAGPEIWHPRPQFLYAPGGGPLFDIGPYYLTALVAALGPITDVVGRGTRKSLERTIGSGPLSGQTFPVEVPSLTTAILGFASGITAQLLLTFDSASHRGGQMEIFGTTATLRTPDPNGVSLASALLDAGSTQWQEFPIGDVPVVIGPGVVNFARHLRGVEPLVVDGRRALHVLDVMAAIATSSHDEGRVVTIESTFPPSPVLPAGWSPTEARL</sequence>
<dbReference type="InterPro" id="IPR050463">
    <property type="entry name" value="Gfo/Idh/MocA_oxidrdct_glycsds"/>
</dbReference>
<keyword evidence="6" id="KW-1185">Reference proteome</keyword>
<dbReference type="SUPFAM" id="SSF51735">
    <property type="entry name" value="NAD(P)-binding Rossmann-fold domains"/>
    <property type="match status" value="1"/>
</dbReference>
<name>A0ABS2L7S0_9MICO</name>
<keyword evidence="1" id="KW-0560">Oxidoreductase</keyword>
<dbReference type="PANTHER" id="PTHR43818:SF11">
    <property type="entry name" value="BCDNA.GH03377"/>
    <property type="match status" value="1"/>
</dbReference>
<gene>
    <name evidence="5" type="ORF">JOE66_002748</name>
</gene>
<comment type="caution">
    <text evidence="5">The sequence shown here is derived from an EMBL/GenBank/DDBJ whole genome shotgun (WGS) entry which is preliminary data.</text>
</comment>
<keyword evidence="2" id="KW-0520">NAD</keyword>
<feature type="domain" description="GFO/IDH/MocA-like oxidoreductase" evidence="4">
    <location>
        <begin position="137"/>
        <end position="272"/>
    </location>
</feature>
<protein>
    <submittedName>
        <fullName evidence="5">Dehydrogenase</fullName>
    </submittedName>
</protein>
<organism evidence="5 6">
    <name type="scientific">Subtercola frigoramans</name>
    <dbReference type="NCBI Taxonomy" id="120298"/>
    <lineage>
        <taxon>Bacteria</taxon>
        <taxon>Bacillati</taxon>
        <taxon>Actinomycetota</taxon>
        <taxon>Actinomycetes</taxon>
        <taxon>Micrococcales</taxon>
        <taxon>Microbacteriaceae</taxon>
        <taxon>Subtercola</taxon>
    </lineage>
</organism>
<accession>A0ABS2L7S0</accession>
<dbReference type="InterPro" id="IPR000683">
    <property type="entry name" value="Gfo/Idh/MocA-like_OxRdtase_N"/>
</dbReference>
<dbReference type="Pfam" id="PF22725">
    <property type="entry name" value="GFO_IDH_MocA_C3"/>
    <property type="match status" value="1"/>
</dbReference>
<dbReference type="Pfam" id="PF01408">
    <property type="entry name" value="GFO_IDH_MocA"/>
    <property type="match status" value="1"/>
</dbReference>
<dbReference type="RefSeq" id="WP_205110321.1">
    <property type="nucleotide sequence ID" value="NZ_BAAAHT010000010.1"/>
</dbReference>
<evidence type="ECO:0000256" key="2">
    <source>
        <dbReference type="ARBA" id="ARBA00023027"/>
    </source>
</evidence>
<feature type="domain" description="Gfo/Idh/MocA-like oxidoreductase N-terminal" evidence="3">
    <location>
        <begin position="11"/>
        <end position="125"/>
    </location>
</feature>
<dbReference type="Proteomes" id="UP000776164">
    <property type="component" value="Unassembled WGS sequence"/>
</dbReference>
<evidence type="ECO:0000259" key="4">
    <source>
        <dbReference type="Pfam" id="PF22725"/>
    </source>
</evidence>
<reference evidence="5 6" key="1">
    <citation type="submission" date="2021-01" db="EMBL/GenBank/DDBJ databases">
        <title>Sequencing the genomes of 1000 actinobacteria strains.</title>
        <authorList>
            <person name="Klenk H.-P."/>
        </authorList>
    </citation>
    <scope>NUCLEOTIDE SEQUENCE [LARGE SCALE GENOMIC DNA]</scope>
    <source>
        <strain evidence="5 6">DSM 13057</strain>
    </source>
</reference>
<dbReference type="InterPro" id="IPR055170">
    <property type="entry name" value="GFO_IDH_MocA-like_dom"/>
</dbReference>
<dbReference type="SUPFAM" id="SSF55347">
    <property type="entry name" value="Glyceraldehyde-3-phosphate dehydrogenase-like, C-terminal domain"/>
    <property type="match status" value="1"/>
</dbReference>
<evidence type="ECO:0000256" key="1">
    <source>
        <dbReference type="ARBA" id="ARBA00023002"/>
    </source>
</evidence>
<dbReference type="Gene3D" id="3.40.50.720">
    <property type="entry name" value="NAD(P)-binding Rossmann-like Domain"/>
    <property type="match status" value="1"/>
</dbReference>
<dbReference type="PANTHER" id="PTHR43818">
    <property type="entry name" value="BCDNA.GH03377"/>
    <property type="match status" value="1"/>
</dbReference>
<evidence type="ECO:0000313" key="6">
    <source>
        <dbReference type="Proteomes" id="UP000776164"/>
    </source>
</evidence>
<evidence type="ECO:0000259" key="3">
    <source>
        <dbReference type="Pfam" id="PF01408"/>
    </source>
</evidence>
<dbReference type="InterPro" id="IPR036291">
    <property type="entry name" value="NAD(P)-bd_dom_sf"/>
</dbReference>